<accession>A0A0M3IME0</accession>
<evidence type="ECO:0000313" key="1">
    <source>
        <dbReference type="Proteomes" id="UP000036681"/>
    </source>
</evidence>
<organism evidence="1 2">
    <name type="scientific">Ascaris lumbricoides</name>
    <name type="common">Giant roundworm</name>
    <dbReference type="NCBI Taxonomy" id="6252"/>
    <lineage>
        <taxon>Eukaryota</taxon>
        <taxon>Metazoa</taxon>
        <taxon>Ecdysozoa</taxon>
        <taxon>Nematoda</taxon>
        <taxon>Chromadorea</taxon>
        <taxon>Rhabditida</taxon>
        <taxon>Spirurina</taxon>
        <taxon>Ascaridomorpha</taxon>
        <taxon>Ascaridoidea</taxon>
        <taxon>Ascarididae</taxon>
        <taxon>Ascaris</taxon>
    </lineage>
</organism>
<reference evidence="2" key="1">
    <citation type="submission" date="2017-02" db="UniProtKB">
        <authorList>
            <consortium name="WormBaseParasite"/>
        </authorList>
    </citation>
    <scope>IDENTIFICATION</scope>
</reference>
<proteinExistence type="predicted"/>
<evidence type="ECO:0000313" key="2">
    <source>
        <dbReference type="WBParaSite" id="ALUE_0001991801-mRNA-1"/>
    </source>
</evidence>
<dbReference type="AlphaFoldDB" id="A0A0M3IME0"/>
<name>A0A0M3IME0_ASCLU</name>
<protein>
    <submittedName>
        <fullName evidence="2">Curli production assembly/transport component CsgE</fullName>
    </submittedName>
</protein>
<keyword evidence="1" id="KW-1185">Reference proteome</keyword>
<dbReference type="Proteomes" id="UP000036681">
    <property type="component" value="Unplaced"/>
</dbReference>
<dbReference type="WBParaSite" id="ALUE_0001991801-mRNA-1">
    <property type="protein sequence ID" value="ALUE_0001991801-mRNA-1"/>
    <property type="gene ID" value="ALUE_0001991801"/>
</dbReference>
<sequence>MSKTTQQQLNNERMSALTVLTVLEESRLQIVDRIFFAHTMRQEHATDEVGEQNTLKGAESSDLLANFRINTVSKMRHTSAGFLRSRSLLTTFALVLLLSGSTLSGLAMPNEELLEGELPLKEKRLSRHALIKLILQR</sequence>